<keyword evidence="2" id="KW-1185">Reference proteome</keyword>
<dbReference type="Gene3D" id="2.40.50.100">
    <property type="match status" value="1"/>
</dbReference>
<dbReference type="PANTHER" id="PTHR31891">
    <property type="entry name" value="FORMAMIDASE C869.04-RELATED"/>
    <property type="match status" value="1"/>
</dbReference>
<dbReference type="EMBL" id="SDRB02011113">
    <property type="protein sequence ID" value="THG02786.1"/>
    <property type="molecule type" value="Genomic_DNA"/>
</dbReference>
<dbReference type="CDD" id="cd06850">
    <property type="entry name" value="biotinyl_domain"/>
    <property type="match status" value="1"/>
</dbReference>
<dbReference type="InterPro" id="IPR011053">
    <property type="entry name" value="Single_hybrid_motif"/>
</dbReference>
<accession>A0A4S4DL65</accession>
<dbReference type="SUPFAM" id="SSF51230">
    <property type="entry name" value="Single hybrid motif"/>
    <property type="match status" value="1"/>
</dbReference>
<dbReference type="InterPro" id="IPR004304">
    <property type="entry name" value="FmdA_AmdA"/>
</dbReference>
<evidence type="ECO:0008006" key="3">
    <source>
        <dbReference type="Google" id="ProtNLM"/>
    </source>
</evidence>
<protein>
    <recommendedName>
        <fullName evidence="3">Lipoyl-binding domain-containing protein</fullName>
    </recommendedName>
</protein>
<dbReference type="STRING" id="542762.A0A4S4DL65"/>
<evidence type="ECO:0000313" key="2">
    <source>
        <dbReference type="Proteomes" id="UP000306102"/>
    </source>
</evidence>
<evidence type="ECO:0000313" key="1">
    <source>
        <dbReference type="EMBL" id="THG02786.1"/>
    </source>
</evidence>
<dbReference type="GO" id="GO:0016811">
    <property type="term" value="F:hydrolase activity, acting on carbon-nitrogen (but not peptide) bonds, in linear amides"/>
    <property type="evidence" value="ECO:0007669"/>
    <property type="project" value="InterPro"/>
</dbReference>
<name>A0A4S4DL65_CAMSN</name>
<reference evidence="1 2" key="1">
    <citation type="journal article" date="2018" name="Proc. Natl. Acad. Sci. U.S.A.">
        <title>Draft genome sequence of Camellia sinensis var. sinensis provides insights into the evolution of the tea genome and tea quality.</title>
        <authorList>
            <person name="Wei C."/>
            <person name="Yang H."/>
            <person name="Wang S."/>
            <person name="Zhao J."/>
            <person name="Liu C."/>
            <person name="Gao L."/>
            <person name="Xia E."/>
            <person name="Lu Y."/>
            <person name="Tai Y."/>
            <person name="She G."/>
            <person name="Sun J."/>
            <person name="Cao H."/>
            <person name="Tong W."/>
            <person name="Gao Q."/>
            <person name="Li Y."/>
            <person name="Deng W."/>
            <person name="Jiang X."/>
            <person name="Wang W."/>
            <person name="Chen Q."/>
            <person name="Zhang S."/>
            <person name="Li H."/>
            <person name="Wu J."/>
            <person name="Wang P."/>
            <person name="Li P."/>
            <person name="Shi C."/>
            <person name="Zheng F."/>
            <person name="Jian J."/>
            <person name="Huang B."/>
            <person name="Shan D."/>
            <person name="Shi M."/>
            <person name="Fang C."/>
            <person name="Yue Y."/>
            <person name="Li F."/>
            <person name="Li D."/>
            <person name="Wei S."/>
            <person name="Han B."/>
            <person name="Jiang C."/>
            <person name="Yin Y."/>
            <person name="Xia T."/>
            <person name="Zhang Z."/>
            <person name="Bennetzen J.L."/>
            <person name="Zhao S."/>
            <person name="Wan X."/>
        </authorList>
    </citation>
    <scope>NUCLEOTIDE SEQUENCE [LARGE SCALE GENOMIC DNA]</scope>
    <source>
        <strain evidence="2">cv. Shuchazao</strain>
        <tissue evidence="1">Leaf</tissue>
    </source>
</reference>
<comment type="caution">
    <text evidence="1">The sequence shown here is derived from an EMBL/GenBank/DDBJ whole genome shotgun (WGS) entry which is preliminary data.</text>
</comment>
<gene>
    <name evidence="1" type="ORF">TEA_029033</name>
</gene>
<proteinExistence type="predicted"/>
<organism evidence="1 2">
    <name type="scientific">Camellia sinensis var. sinensis</name>
    <name type="common">China tea</name>
    <dbReference type="NCBI Taxonomy" id="542762"/>
    <lineage>
        <taxon>Eukaryota</taxon>
        <taxon>Viridiplantae</taxon>
        <taxon>Streptophyta</taxon>
        <taxon>Embryophyta</taxon>
        <taxon>Tracheophyta</taxon>
        <taxon>Spermatophyta</taxon>
        <taxon>Magnoliopsida</taxon>
        <taxon>eudicotyledons</taxon>
        <taxon>Gunneridae</taxon>
        <taxon>Pentapetalae</taxon>
        <taxon>asterids</taxon>
        <taxon>Ericales</taxon>
        <taxon>Theaceae</taxon>
        <taxon>Camellia</taxon>
    </lineage>
</organism>
<dbReference type="SUPFAM" id="SSF141130">
    <property type="entry name" value="Acetamidase/Formamidase-like"/>
    <property type="match status" value="1"/>
</dbReference>
<sequence length="291" mass="32622">MKEYLTPMGPTPLHVNPIFEIGPVEPRFSEWLVFEGISVDESGRQHYLDASVAYKRAVLNAIDYLSKFGYSKEQMYLLLSCCPCEGRISGLVDSSNACAILAIPTAIFDQLIQPNHQIPELGEGTQASRDFPSEEIEAQIKRNQLSTVTQTLRKGVIRDVEIPWQSRARQIVERKIQLHQTIRARAQRPSKLGWYFAIKIILRQIEELHKPDWKSRDCASELVAGEGEVIKEGQVIGFLDQFGTELPVKQSDVAGEVIKLLFNDGEAVGYGDPLIAVLPSFHGIKNSVSYL</sequence>
<dbReference type="Proteomes" id="UP000306102">
    <property type="component" value="Unassembled WGS sequence"/>
</dbReference>
<dbReference type="Pfam" id="PF03069">
    <property type="entry name" value="FmdA_AmdA"/>
    <property type="match status" value="1"/>
</dbReference>
<dbReference type="AlphaFoldDB" id="A0A4S4DL65"/>
<dbReference type="PANTHER" id="PTHR31891:SF1">
    <property type="entry name" value="FORMAMIDASE C869.04-RELATED"/>
    <property type="match status" value="1"/>
</dbReference>